<keyword evidence="3" id="KW-1185">Reference proteome</keyword>
<reference evidence="2 3" key="1">
    <citation type="journal article" date="2020" name="Cell">
        <title>Large-Scale Comparative Analyses of Tick Genomes Elucidate Their Genetic Diversity and Vector Capacities.</title>
        <authorList>
            <consortium name="Tick Genome and Microbiome Consortium (TIGMIC)"/>
            <person name="Jia N."/>
            <person name="Wang J."/>
            <person name="Shi W."/>
            <person name="Du L."/>
            <person name="Sun Y."/>
            <person name="Zhan W."/>
            <person name="Jiang J.F."/>
            <person name="Wang Q."/>
            <person name="Zhang B."/>
            <person name="Ji P."/>
            <person name="Bell-Sakyi L."/>
            <person name="Cui X.M."/>
            <person name="Yuan T.T."/>
            <person name="Jiang B.G."/>
            <person name="Yang W.F."/>
            <person name="Lam T.T."/>
            <person name="Chang Q.C."/>
            <person name="Ding S.J."/>
            <person name="Wang X.J."/>
            <person name="Zhu J.G."/>
            <person name="Ruan X.D."/>
            <person name="Zhao L."/>
            <person name="Wei J.T."/>
            <person name="Ye R.Z."/>
            <person name="Que T.C."/>
            <person name="Du C.H."/>
            <person name="Zhou Y.H."/>
            <person name="Cheng J.X."/>
            <person name="Dai P.F."/>
            <person name="Guo W.B."/>
            <person name="Han X.H."/>
            <person name="Huang E.J."/>
            <person name="Li L.F."/>
            <person name="Wei W."/>
            <person name="Gao Y.C."/>
            <person name="Liu J.Z."/>
            <person name="Shao H.Z."/>
            <person name="Wang X."/>
            <person name="Wang C.C."/>
            <person name="Yang T.C."/>
            <person name="Huo Q.B."/>
            <person name="Li W."/>
            <person name="Chen H.Y."/>
            <person name="Chen S.E."/>
            <person name="Zhou L.G."/>
            <person name="Ni X.B."/>
            <person name="Tian J.H."/>
            <person name="Sheng Y."/>
            <person name="Liu T."/>
            <person name="Pan Y.S."/>
            <person name="Xia L.Y."/>
            <person name="Li J."/>
            <person name="Zhao F."/>
            <person name="Cao W.C."/>
        </authorList>
    </citation>
    <scope>NUCLEOTIDE SEQUENCE [LARGE SCALE GENOMIC DNA]</scope>
    <source>
        <strain evidence="2">HaeL-2018</strain>
    </source>
</reference>
<evidence type="ECO:0000256" key="1">
    <source>
        <dbReference type="SAM" id="MobiDB-lite"/>
    </source>
</evidence>
<dbReference type="Proteomes" id="UP000821853">
    <property type="component" value="Chromosome 5"/>
</dbReference>
<organism evidence="2 3">
    <name type="scientific">Haemaphysalis longicornis</name>
    <name type="common">Bush tick</name>
    <dbReference type="NCBI Taxonomy" id="44386"/>
    <lineage>
        <taxon>Eukaryota</taxon>
        <taxon>Metazoa</taxon>
        <taxon>Ecdysozoa</taxon>
        <taxon>Arthropoda</taxon>
        <taxon>Chelicerata</taxon>
        <taxon>Arachnida</taxon>
        <taxon>Acari</taxon>
        <taxon>Parasitiformes</taxon>
        <taxon>Ixodida</taxon>
        <taxon>Ixodoidea</taxon>
        <taxon>Ixodidae</taxon>
        <taxon>Haemaphysalinae</taxon>
        <taxon>Haemaphysalis</taxon>
    </lineage>
</organism>
<name>A0A9J6GKK0_HAELO</name>
<dbReference type="EMBL" id="JABSTR010000007">
    <property type="protein sequence ID" value="KAH9374984.1"/>
    <property type="molecule type" value="Genomic_DNA"/>
</dbReference>
<dbReference type="PANTHER" id="PTHR47272:SF2">
    <property type="entry name" value="PIGGYBAC TRANSPOSABLE ELEMENT-DERIVED PROTEIN 3-LIKE"/>
    <property type="match status" value="1"/>
</dbReference>
<sequence>MRTKKWTVRVFAQLLDMACCNGRIEYQRLCEQSATPKQQRLDLLTFKMDIAIALIKAETAPRSKRLREAEVDSDEEEAQASATKRGKVTALPPDDVRYNMTGHFPEHQKLGSHNRCGNPGCSGKSRVKCLKCGIFLCLQNRNCVMDFHTR</sequence>
<proteinExistence type="predicted"/>
<feature type="region of interest" description="Disordered" evidence="1">
    <location>
        <begin position="62"/>
        <end position="92"/>
    </location>
</feature>
<dbReference type="VEuPathDB" id="VectorBase:HLOH_051032"/>
<evidence type="ECO:0000313" key="3">
    <source>
        <dbReference type="Proteomes" id="UP000821853"/>
    </source>
</evidence>
<evidence type="ECO:0000313" key="2">
    <source>
        <dbReference type="EMBL" id="KAH9374984.1"/>
    </source>
</evidence>
<dbReference type="OrthoDB" id="6502486at2759"/>
<dbReference type="OMA" id="YMCIEIG"/>
<gene>
    <name evidence="2" type="ORF">HPB48_007850</name>
</gene>
<comment type="caution">
    <text evidence="2">The sequence shown here is derived from an EMBL/GenBank/DDBJ whole genome shotgun (WGS) entry which is preliminary data.</text>
</comment>
<dbReference type="AlphaFoldDB" id="A0A9J6GKK0"/>
<protein>
    <submittedName>
        <fullName evidence="2">Uncharacterized protein</fullName>
    </submittedName>
</protein>
<accession>A0A9J6GKK0</accession>
<dbReference type="PANTHER" id="PTHR47272">
    <property type="entry name" value="DDE_TNP_1_7 DOMAIN-CONTAINING PROTEIN"/>
    <property type="match status" value="1"/>
</dbReference>